<dbReference type="InterPro" id="IPR010982">
    <property type="entry name" value="Lambda_DNA-bd_dom_sf"/>
</dbReference>
<name>A0A2A8D046_9BACT</name>
<dbReference type="PANTHER" id="PTHR30146:SF148">
    <property type="entry name" value="HTH-TYPE TRANSCRIPTIONAL REPRESSOR PURR-RELATED"/>
    <property type="match status" value="1"/>
</dbReference>
<evidence type="ECO:0000256" key="2">
    <source>
        <dbReference type="ARBA" id="ARBA00023015"/>
    </source>
</evidence>
<dbReference type="RefSeq" id="WP_098074411.1">
    <property type="nucleotide sequence ID" value="NZ_PDEQ01000002.1"/>
</dbReference>
<dbReference type="PANTHER" id="PTHR30146">
    <property type="entry name" value="LACI-RELATED TRANSCRIPTIONAL REPRESSOR"/>
    <property type="match status" value="1"/>
</dbReference>
<dbReference type="CDD" id="cd01392">
    <property type="entry name" value="HTH_LacI"/>
    <property type="match status" value="1"/>
</dbReference>
<dbReference type="InterPro" id="IPR000843">
    <property type="entry name" value="HTH_LacI"/>
</dbReference>
<dbReference type="Pfam" id="PF00356">
    <property type="entry name" value="LacI"/>
    <property type="match status" value="1"/>
</dbReference>
<accession>A0A2A8D046</accession>
<evidence type="ECO:0000313" key="6">
    <source>
        <dbReference type="EMBL" id="PEN14231.1"/>
    </source>
</evidence>
<keyword evidence="7" id="KW-1185">Reference proteome</keyword>
<dbReference type="Pfam" id="PF13377">
    <property type="entry name" value="Peripla_BP_3"/>
    <property type="match status" value="1"/>
</dbReference>
<dbReference type="InterPro" id="IPR046335">
    <property type="entry name" value="LacI/GalR-like_sensor"/>
</dbReference>
<evidence type="ECO:0000256" key="3">
    <source>
        <dbReference type="ARBA" id="ARBA00023125"/>
    </source>
</evidence>
<keyword evidence="4" id="KW-0804">Transcription</keyword>
<dbReference type="GO" id="GO:0003700">
    <property type="term" value="F:DNA-binding transcription factor activity"/>
    <property type="evidence" value="ECO:0007669"/>
    <property type="project" value="TreeGrafter"/>
</dbReference>
<dbReference type="SUPFAM" id="SSF53822">
    <property type="entry name" value="Periplasmic binding protein-like I"/>
    <property type="match status" value="1"/>
</dbReference>
<keyword evidence="3" id="KW-0238">DNA-binding</keyword>
<evidence type="ECO:0000259" key="5">
    <source>
        <dbReference type="PROSITE" id="PS50932"/>
    </source>
</evidence>
<comment type="caution">
    <text evidence="6">The sequence shown here is derived from an EMBL/GenBank/DDBJ whole genome shotgun (WGS) entry which is preliminary data.</text>
</comment>
<dbReference type="Gene3D" id="3.40.50.2300">
    <property type="match status" value="2"/>
</dbReference>
<organism evidence="6 7">
    <name type="scientific">Longibacter salinarum</name>
    <dbReference type="NCBI Taxonomy" id="1850348"/>
    <lineage>
        <taxon>Bacteria</taxon>
        <taxon>Pseudomonadati</taxon>
        <taxon>Rhodothermota</taxon>
        <taxon>Rhodothermia</taxon>
        <taxon>Rhodothermales</taxon>
        <taxon>Salisaetaceae</taxon>
        <taxon>Longibacter</taxon>
    </lineage>
</organism>
<dbReference type="AlphaFoldDB" id="A0A2A8D046"/>
<dbReference type="PRINTS" id="PR00036">
    <property type="entry name" value="HTHLACI"/>
</dbReference>
<evidence type="ECO:0000256" key="4">
    <source>
        <dbReference type="ARBA" id="ARBA00023163"/>
    </source>
</evidence>
<reference evidence="6 7" key="1">
    <citation type="submission" date="2017-10" db="EMBL/GenBank/DDBJ databases">
        <title>Draft genome of Longibacter Salinarum.</title>
        <authorList>
            <person name="Goh K.M."/>
            <person name="Shamsir M.S."/>
            <person name="Lim S.W."/>
        </authorList>
    </citation>
    <scope>NUCLEOTIDE SEQUENCE [LARGE SCALE GENOMIC DNA]</scope>
    <source>
        <strain evidence="6 7">KCTC 52045</strain>
    </source>
</reference>
<dbReference type="GO" id="GO:0000976">
    <property type="term" value="F:transcription cis-regulatory region binding"/>
    <property type="evidence" value="ECO:0007669"/>
    <property type="project" value="TreeGrafter"/>
</dbReference>
<feature type="domain" description="HTH lacI-type" evidence="5">
    <location>
        <begin position="2"/>
        <end position="56"/>
    </location>
</feature>
<dbReference type="OrthoDB" id="833520at2"/>
<dbReference type="SUPFAM" id="SSF47413">
    <property type="entry name" value="lambda repressor-like DNA-binding domains"/>
    <property type="match status" value="1"/>
</dbReference>
<dbReference type="Gene3D" id="1.10.260.40">
    <property type="entry name" value="lambda repressor-like DNA-binding domains"/>
    <property type="match status" value="1"/>
</dbReference>
<dbReference type="InterPro" id="IPR028082">
    <property type="entry name" value="Peripla_BP_I"/>
</dbReference>
<protein>
    <submittedName>
        <fullName evidence="6">LacI family transcriptional regulator</fullName>
    </submittedName>
</protein>
<dbReference type="SMART" id="SM00354">
    <property type="entry name" value="HTH_LACI"/>
    <property type="match status" value="1"/>
</dbReference>
<dbReference type="PROSITE" id="PS50932">
    <property type="entry name" value="HTH_LACI_2"/>
    <property type="match status" value="1"/>
</dbReference>
<keyword evidence="2" id="KW-0805">Transcription regulation</keyword>
<gene>
    <name evidence="6" type="ORF">CRI94_04110</name>
</gene>
<keyword evidence="1" id="KW-0678">Repressor</keyword>
<dbReference type="CDD" id="cd19977">
    <property type="entry name" value="PBP1_EndR-like"/>
    <property type="match status" value="1"/>
</dbReference>
<dbReference type="Proteomes" id="UP000220102">
    <property type="component" value="Unassembled WGS sequence"/>
</dbReference>
<evidence type="ECO:0000313" key="7">
    <source>
        <dbReference type="Proteomes" id="UP000220102"/>
    </source>
</evidence>
<proteinExistence type="predicted"/>
<evidence type="ECO:0000256" key="1">
    <source>
        <dbReference type="ARBA" id="ARBA00022491"/>
    </source>
</evidence>
<dbReference type="EMBL" id="PDEQ01000002">
    <property type="protein sequence ID" value="PEN14231.1"/>
    <property type="molecule type" value="Genomic_DNA"/>
</dbReference>
<sequence>MATLEDVARQAGVSVSTVSRTINRPDMVNADTRTRVEAAIDDLEYRPNRVARRLRRLDGRAHMLGLLIPDIQNPFYSDVVRGVEDVAYARDAAVILCNTDETSDREQFYVDVLKAESADGVILPPIARSDLNLDIKNIGMPLVFFDRRISDASVDTVVVDNERGARDIVNHLIELGHRRIGLINGPETIATSAERAAGYRRALHDHGIPFDDELVREGRPTRDAGKALTDELLRLDHAPSALFAANNQLALGVLESVREHDLRVPEDIAVVTFDDAPWAKLLDPPLTTVRQPSYEMGRRAAELLFDRIASPDRAAALIVLQPELVVRASCGSGMDT</sequence>